<proteinExistence type="predicted"/>
<sequence length="224" mass="27261">MNERNKKARNIRIFDYKWLHKTQISINSTFKKINLLYACFIFFYMKINVFNMRKNINIFDFLKNYQIFVYHRIFIIIYLFIFQISQIFIKNKSFDIYKQNIQLINKFMQNGQKRQLKQNKQIFELKKILIKLKLGQNDIYLNLNIEIPALNKYIRFQIPQYALLIDTEPLIAQNVEICPFGQEIQFYCIQNNCQLFLNKYLQIRDLTNIQQGQKIYLQINSYGA</sequence>
<name>I7MHJ3_TETTS</name>
<feature type="transmembrane region" description="Helical" evidence="1">
    <location>
        <begin position="69"/>
        <end position="89"/>
    </location>
</feature>
<feature type="transmembrane region" description="Helical" evidence="1">
    <location>
        <begin position="33"/>
        <end position="49"/>
    </location>
</feature>
<dbReference type="HOGENOM" id="CLU_1237226_0_0_1"/>
<organism evidence="2 3">
    <name type="scientific">Tetrahymena thermophila (strain SB210)</name>
    <dbReference type="NCBI Taxonomy" id="312017"/>
    <lineage>
        <taxon>Eukaryota</taxon>
        <taxon>Sar</taxon>
        <taxon>Alveolata</taxon>
        <taxon>Ciliophora</taxon>
        <taxon>Intramacronucleata</taxon>
        <taxon>Oligohymenophorea</taxon>
        <taxon>Hymenostomatida</taxon>
        <taxon>Tetrahymenina</taxon>
        <taxon>Tetrahymenidae</taxon>
        <taxon>Tetrahymena</taxon>
    </lineage>
</organism>
<dbReference type="GeneID" id="7832591"/>
<dbReference type="AlphaFoldDB" id="I7MHJ3"/>
<keyword evidence="1 2" id="KW-0812">Transmembrane</keyword>
<dbReference type="InParanoid" id="I7MHJ3"/>
<evidence type="ECO:0000313" key="2">
    <source>
        <dbReference type="EMBL" id="EAR87594.2"/>
    </source>
</evidence>
<dbReference type="EMBL" id="GG662853">
    <property type="protein sequence ID" value="EAR87594.2"/>
    <property type="molecule type" value="Genomic_DNA"/>
</dbReference>
<reference evidence="3" key="1">
    <citation type="journal article" date="2006" name="PLoS Biol.">
        <title>Macronuclear genome sequence of the ciliate Tetrahymena thermophila, a model eukaryote.</title>
        <authorList>
            <person name="Eisen J.A."/>
            <person name="Coyne R.S."/>
            <person name="Wu M."/>
            <person name="Wu D."/>
            <person name="Thiagarajan M."/>
            <person name="Wortman J.R."/>
            <person name="Badger J.H."/>
            <person name="Ren Q."/>
            <person name="Amedeo P."/>
            <person name="Jones K.M."/>
            <person name="Tallon L.J."/>
            <person name="Delcher A.L."/>
            <person name="Salzberg S.L."/>
            <person name="Silva J.C."/>
            <person name="Haas B.J."/>
            <person name="Majoros W.H."/>
            <person name="Farzad M."/>
            <person name="Carlton J.M."/>
            <person name="Smith R.K. Jr."/>
            <person name="Garg J."/>
            <person name="Pearlman R.E."/>
            <person name="Karrer K.M."/>
            <person name="Sun L."/>
            <person name="Manning G."/>
            <person name="Elde N.C."/>
            <person name="Turkewitz A.P."/>
            <person name="Asai D.J."/>
            <person name="Wilkes D.E."/>
            <person name="Wang Y."/>
            <person name="Cai H."/>
            <person name="Collins K."/>
            <person name="Stewart B.A."/>
            <person name="Lee S.R."/>
            <person name="Wilamowska K."/>
            <person name="Weinberg Z."/>
            <person name="Ruzzo W.L."/>
            <person name="Wloga D."/>
            <person name="Gaertig J."/>
            <person name="Frankel J."/>
            <person name="Tsao C.-C."/>
            <person name="Gorovsky M.A."/>
            <person name="Keeling P.J."/>
            <person name="Waller R.F."/>
            <person name="Patron N.J."/>
            <person name="Cherry J.M."/>
            <person name="Stover N.A."/>
            <person name="Krieger C.J."/>
            <person name="del Toro C."/>
            <person name="Ryder H.F."/>
            <person name="Williamson S.C."/>
            <person name="Barbeau R.A."/>
            <person name="Hamilton E.P."/>
            <person name="Orias E."/>
        </authorList>
    </citation>
    <scope>NUCLEOTIDE SEQUENCE [LARGE SCALE GENOMIC DNA]</scope>
    <source>
        <strain evidence="3">SB210</strain>
    </source>
</reference>
<keyword evidence="1" id="KW-0472">Membrane</keyword>
<keyword evidence="3" id="KW-1185">Reference proteome</keyword>
<evidence type="ECO:0000313" key="3">
    <source>
        <dbReference type="Proteomes" id="UP000009168"/>
    </source>
</evidence>
<dbReference type="KEGG" id="tet:TTHERM_00071010"/>
<evidence type="ECO:0000256" key="1">
    <source>
        <dbReference type="SAM" id="Phobius"/>
    </source>
</evidence>
<gene>
    <name evidence="2" type="ORF">TTHERM_00071010</name>
</gene>
<keyword evidence="1" id="KW-1133">Transmembrane helix</keyword>
<dbReference type="RefSeq" id="XP_001007839.2">
    <property type="nucleotide sequence ID" value="XM_001007839.3"/>
</dbReference>
<accession>I7MHJ3</accession>
<dbReference type="Proteomes" id="UP000009168">
    <property type="component" value="Unassembled WGS sequence"/>
</dbReference>
<protein>
    <submittedName>
        <fullName evidence="2">Transmembrane protein, putative</fullName>
    </submittedName>
</protein>